<organism evidence="10 11">
    <name type="scientific">Seminibacterium arietis</name>
    <dbReference type="NCBI Taxonomy" id="1173502"/>
    <lineage>
        <taxon>Bacteria</taxon>
        <taxon>Pseudomonadati</taxon>
        <taxon>Pseudomonadota</taxon>
        <taxon>Gammaproteobacteria</taxon>
        <taxon>Pasteurellales</taxon>
        <taxon>Pasteurellaceae</taxon>
        <taxon>Seminibacterium</taxon>
    </lineage>
</organism>
<dbReference type="PROSITE" id="PS00631">
    <property type="entry name" value="CYTOSOL_AP"/>
    <property type="match status" value="1"/>
</dbReference>
<evidence type="ECO:0000256" key="7">
    <source>
        <dbReference type="ARBA" id="ARBA00023211"/>
    </source>
</evidence>
<comment type="caution">
    <text evidence="10">The sequence shown here is derived from an EMBL/GenBank/DDBJ whole genome shotgun (WGS) entry which is preliminary data.</text>
</comment>
<dbReference type="NCBIfam" id="NF002077">
    <property type="entry name" value="PRK00913.2-4"/>
    <property type="match status" value="1"/>
</dbReference>
<dbReference type="Proteomes" id="UP001596996">
    <property type="component" value="Unassembled WGS sequence"/>
</dbReference>
<evidence type="ECO:0000256" key="1">
    <source>
        <dbReference type="ARBA" id="ARBA00000135"/>
    </source>
</evidence>
<keyword evidence="8" id="KW-0963">Cytoplasm</keyword>
<feature type="binding site" evidence="8">
    <location>
        <position position="351"/>
    </location>
    <ligand>
        <name>Mn(2+)</name>
        <dbReference type="ChEBI" id="CHEBI:29035"/>
        <label>1</label>
    </ligand>
</feature>
<evidence type="ECO:0000256" key="2">
    <source>
        <dbReference type="ARBA" id="ARBA00000967"/>
    </source>
</evidence>
<dbReference type="InterPro" id="IPR043472">
    <property type="entry name" value="Macro_dom-like"/>
</dbReference>
<dbReference type="NCBIfam" id="NF002073">
    <property type="entry name" value="PRK00913.1-2"/>
    <property type="match status" value="1"/>
</dbReference>
<feature type="binding site" evidence="8">
    <location>
        <position position="272"/>
    </location>
    <ligand>
        <name>Mn(2+)</name>
        <dbReference type="ChEBI" id="CHEBI:29035"/>
        <label>1</label>
    </ligand>
</feature>
<dbReference type="PANTHER" id="PTHR11963">
    <property type="entry name" value="LEUCINE AMINOPEPTIDASE-RELATED"/>
    <property type="match status" value="1"/>
</dbReference>
<evidence type="ECO:0000313" key="10">
    <source>
        <dbReference type="EMBL" id="MFD0966288.1"/>
    </source>
</evidence>
<feature type="binding site" evidence="8">
    <location>
        <position position="290"/>
    </location>
    <ligand>
        <name>Mn(2+)</name>
        <dbReference type="ChEBI" id="CHEBI:29035"/>
        <label>2</label>
    </ligand>
</feature>
<dbReference type="HAMAP" id="MF_00181">
    <property type="entry name" value="Cytosol_peptidase_M17"/>
    <property type="match status" value="1"/>
</dbReference>
<comment type="cofactor">
    <cofactor evidence="8">
        <name>Mn(2+)</name>
        <dbReference type="ChEBI" id="CHEBI:29035"/>
    </cofactor>
    <text evidence="8">Binds 2 manganese ions per subunit.</text>
</comment>
<dbReference type="PANTHER" id="PTHR11963:SF23">
    <property type="entry name" value="CYTOSOL AMINOPEPTIDASE"/>
    <property type="match status" value="1"/>
</dbReference>
<dbReference type="SUPFAM" id="SSF52949">
    <property type="entry name" value="Macro domain-like"/>
    <property type="match status" value="1"/>
</dbReference>
<feature type="active site" evidence="8">
    <location>
        <position position="353"/>
    </location>
</feature>
<keyword evidence="6 8" id="KW-0378">Hydrolase</keyword>
<feature type="binding site" evidence="8">
    <location>
        <position position="349"/>
    </location>
    <ligand>
        <name>Mn(2+)</name>
        <dbReference type="ChEBI" id="CHEBI:29035"/>
        <label>1</label>
    </ligand>
</feature>
<reference evidence="11" key="1">
    <citation type="journal article" date="2019" name="Int. J. Syst. Evol. Microbiol.">
        <title>The Global Catalogue of Microorganisms (GCM) 10K type strain sequencing project: providing services to taxonomists for standard genome sequencing and annotation.</title>
        <authorList>
            <consortium name="The Broad Institute Genomics Platform"/>
            <consortium name="The Broad Institute Genome Sequencing Center for Infectious Disease"/>
            <person name="Wu L."/>
            <person name="Ma J."/>
        </authorList>
    </citation>
    <scope>NUCLEOTIDE SEQUENCE [LARGE SCALE GENOMIC DNA]</scope>
    <source>
        <strain evidence="11">CCUG 61707</strain>
    </source>
</reference>
<keyword evidence="7 8" id="KW-0464">Manganese</keyword>
<evidence type="ECO:0000313" key="11">
    <source>
        <dbReference type="Proteomes" id="UP001596996"/>
    </source>
</evidence>
<comment type="catalytic activity">
    <reaction evidence="1 8">
        <text>Release of an N-terminal amino acid, Xaa-|-Yaa-, in which Xaa is preferably Leu, but may be other amino acids including Pro although not Arg or Lys, and Yaa may be Pro. Amino acid amides and methyl esters are also readily hydrolyzed, but rates on arylamides are exceedingly low.</text>
        <dbReference type="EC" id="3.4.11.1"/>
    </reaction>
</comment>
<feature type="active site" evidence="8">
    <location>
        <position position="279"/>
    </location>
</feature>
<dbReference type="InterPro" id="IPR023042">
    <property type="entry name" value="Peptidase_M17_leu_NH2_pept"/>
</dbReference>
<comment type="similarity">
    <text evidence="3 8">Belongs to the peptidase M17 family.</text>
</comment>
<name>A0ABW3I943_9PAST</name>
<feature type="binding site" evidence="8">
    <location>
        <position position="351"/>
    </location>
    <ligand>
        <name>Mn(2+)</name>
        <dbReference type="ChEBI" id="CHEBI:29035"/>
        <label>2</label>
    </ligand>
</feature>
<dbReference type="GO" id="GO:0004177">
    <property type="term" value="F:aminopeptidase activity"/>
    <property type="evidence" value="ECO:0007669"/>
    <property type="project" value="UniProtKB-KW"/>
</dbReference>
<evidence type="ECO:0000256" key="4">
    <source>
        <dbReference type="ARBA" id="ARBA00022438"/>
    </source>
</evidence>
<accession>A0ABW3I943</accession>
<dbReference type="NCBIfam" id="NF002083">
    <property type="entry name" value="PRK00913.3-5"/>
    <property type="match status" value="1"/>
</dbReference>
<dbReference type="Gene3D" id="3.40.220.10">
    <property type="entry name" value="Leucine Aminopeptidase, subunit E, domain 1"/>
    <property type="match status" value="1"/>
</dbReference>
<proteinExistence type="inferred from homology"/>
<evidence type="ECO:0000256" key="8">
    <source>
        <dbReference type="HAMAP-Rule" id="MF_00181"/>
    </source>
</evidence>
<dbReference type="SUPFAM" id="SSF53187">
    <property type="entry name" value="Zn-dependent exopeptidases"/>
    <property type="match status" value="1"/>
</dbReference>
<dbReference type="Pfam" id="PF02789">
    <property type="entry name" value="Peptidase_M17_N"/>
    <property type="match status" value="1"/>
</dbReference>
<keyword evidence="8" id="KW-0479">Metal-binding</keyword>
<feature type="binding site" evidence="8">
    <location>
        <position position="267"/>
    </location>
    <ligand>
        <name>Mn(2+)</name>
        <dbReference type="ChEBI" id="CHEBI:29035"/>
        <label>2</label>
    </ligand>
</feature>
<evidence type="ECO:0000256" key="5">
    <source>
        <dbReference type="ARBA" id="ARBA00022670"/>
    </source>
</evidence>
<dbReference type="EC" id="3.4.11.10" evidence="8"/>
<sequence>MKYSLSNVAITQVQQDIVITVFEDSEFSANARALDQLSQNYLTQLVNAKEISGKQGEVAILRDLPNIQAKRVFLVGCGKKNELNERQFKQIVSKLITVVNETQSAHVVIDTTEIALRNRDFYWHLRFAVETIEECGYLFEQFKSKKTEKNTALKEVSFYIGQAQRDLANQAIQQAVAIANGVKIAKDLSNMPANVCNPNYLAEQAKKLAETSPLLQFASIDEEQMAELGMNSYLAVSQGSRNEAKMSILTYKNHPNPNAKPIVLVGKGLTFDAGGISLKPAEGMDEMKYDMCGAASVFGVMNALTQLELPLNVIGVLAGCENLPGGNAYRPGDILTTMAGLTVEVLNTDAEGRLVLCDALTYVERFKPELVIDIATLTGACVVALGAHHSGLMSTDDDLAKDLLEAAEQAHDKAWHLPLGEEYQEQLKSNFADLANIGGRWGGAITAGAFLSNFTKKYRWAHLDIAGTAWLQGENKGATGRPVRLLMQFLLNQIK</sequence>
<feature type="domain" description="Cytosol aminopeptidase" evidence="9">
    <location>
        <begin position="347"/>
        <end position="354"/>
    </location>
</feature>
<dbReference type="InterPro" id="IPR008283">
    <property type="entry name" value="Peptidase_M17_N"/>
</dbReference>
<dbReference type="InterPro" id="IPR000819">
    <property type="entry name" value="Peptidase_M17_C"/>
</dbReference>
<keyword evidence="4 8" id="KW-0031">Aminopeptidase</keyword>
<gene>
    <name evidence="8" type="primary">pepA</name>
    <name evidence="10" type="ORF">ACFQ02_05410</name>
</gene>
<evidence type="ECO:0000256" key="6">
    <source>
        <dbReference type="ARBA" id="ARBA00022801"/>
    </source>
</evidence>
<feature type="binding site" evidence="8">
    <location>
        <position position="272"/>
    </location>
    <ligand>
        <name>Mn(2+)</name>
        <dbReference type="ChEBI" id="CHEBI:29035"/>
        <label>2</label>
    </ligand>
</feature>
<dbReference type="CDD" id="cd00433">
    <property type="entry name" value="Peptidase_M17"/>
    <property type="match status" value="1"/>
</dbReference>
<dbReference type="Pfam" id="PF00883">
    <property type="entry name" value="Peptidase_M17"/>
    <property type="match status" value="1"/>
</dbReference>
<comment type="function">
    <text evidence="8">Presumably involved in the processing and regular turnover of intracellular proteins. Catalyzes the removal of unsubstituted N-terminal amino acids from various peptides.</text>
</comment>
<comment type="subcellular location">
    <subcellularLocation>
        <location evidence="8">Cytoplasm</location>
    </subcellularLocation>
</comment>
<comment type="catalytic activity">
    <reaction evidence="2 8">
        <text>Release of an N-terminal amino acid, preferentially leucine, but not glutamic or aspartic acids.</text>
        <dbReference type="EC" id="3.4.11.10"/>
    </reaction>
</comment>
<dbReference type="EMBL" id="JBHTJN010000010">
    <property type="protein sequence ID" value="MFD0966288.1"/>
    <property type="molecule type" value="Genomic_DNA"/>
</dbReference>
<dbReference type="Gene3D" id="3.40.630.10">
    <property type="entry name" value="Zn peptidases"/>
    <property type="match status" value="1"/>
</dbReference>
<dbReference type="NCBIfam" id="NF002074">
    <property type="entry name" value="PRK00913.1-4"/>
    <property type="match status" value="1"/>
</dbReference>
<evidence type="ECO:0000259" key="9">
    <source>
        <dbReference type="PROSITE" id="PS00631"/>
    </source>
</evidence>
<dbReference type="PRINTS" id="PR00481">
    <property type="entry name" value="LAMNOPPTDASE"/>
</dbReference>
<evidence type="ECO:0000256" key="3">
    <source>
        <dbReference type="ARBA" id="ARBA00009528"/>
    </source>
</evidence>
<protein>
    <recommendedName>
        <fullName evidence="8">Probable cytosol aminopeptidase</fullName>
        <ecNumber evidence="8">3.4.11.1</ecNumber>
    </recommendedName>
    <alternativeName>
        <fullName evidence="8">Leucine aminopeptidase</fullName>
        <shortName evidence="8">LAP</shortName>
        <ecNumber evidence="8">3.4.11.10</ecNumber>
    </alternativeName>
    <alternativeName>
        <fullName evidence="8">Leucyl aminopeptidase</fullName>
    </alternativeName>
</protein>
<keyword evidence="5 8" id="KW-0645">Protease</keyword>
<dbReference type="InterPro" id="IPR011356">
    <property type="entry name" value="Leucine_aapep/pepB"/>
</dbReference>
<keyword evidence="11" id="KW-1185">Reference proteome</keyword>
<dbReference type="EC" id="3.4.11.1" evidence="8"/>
<dbReference type="RefSeq" id="WP_380820271.1">
    <property type="nucleotide sequence ID" value="NZ_JBHTJN010000010.1"/>
</dbReference>